<protein>
    <submittedName>
        <fullName evidence="2">Uncharacterized protein</fullName>
    </submittedName>
</protein>
<evidence type="ECO:0000256" key="1">
    <source>
        <dbReference type="SAM" id="MobiDB-lite"/>
    </source>
</evidence>
<organism evidence="2 3">
    <name type="scientific">Hyunsoonleella rubra</name>
    <dbReference type="NCBI Taxonomy" id="1737062"/>
    <lineage>
        <taxon>Bacteria</taxon>
        <taxon>Pseudomonadati</taxon>
        <taxon>Bacteroidota</taxon>
        <taxon>Flavobacteriia</taxon>
        <taxon>Flavobacteriales</taxon>
        <taxon>Flavobacteriaceae</taxon>
    </lineage>
</organism>
<proteinExistence type="predicted"/>
<name>A0ABW5TCU9_9FLAO</name>
<dbReference type="Proteomes" id="UP001597476">
    <property type="component" value="Unassembled WGS sequence"/>
</dbReference>
<feature type="region of interest" description="Disordered" evidence="1">
    <location>
        <begin position="1"/>
        <end position="20"/>
    </location>
</feature>
<comment type="caution">
    <text evidence="2">The sequence shown here is derived from an EMBL/GenBank/DDBJ whole genome shotgun (WGS) entry which is preliminary data.</text>
</comment>
<feature type="compositionally biased region" description="Polar residues" evidence="1">
    <location>
        <begin position="1"/>
        <end position="10"/>
    </location>
</feature>
<dbReference type="RefSeq" id="WP_380291868.1">
    <property type="nucleotide sequence ID" value="NZ_JBHULY010000024.1"/>
</dbReference>
<evidence type="ECO:0000313" key="3">
    <source>
        <dbReference type="Proteomes" id="UP001597476"/>
    </source>
</evidence>
<dbReference type="EMBL" id="JBHULY010000024">
    <property type="protein sequence ID" value="MFD2726689.1"/>
    <property type="molecule type" value="Genomic_DNA"/>
</dbReference>
<feature type="compositionally biased region" description="Acidic residues" evidence="1">
    <location>
        <begin position="11"/>
        <end position="20"/>
    </location>
</feature>
<keyword evidence="3" id="KW-1185">Reference proteome</keyword>
<gene>
    <name evidence="2" type="ORF">ACFSR8_10735</name>
</gene>
<sequence>MNSCSLTGTEDNSENPENLEEEAPVISIVSPNEGLVFYTEGGADTPDRVVCNASVSDASTVKKGSITIYNTGKEVVYYYEELASLLTSKNVDGAYSTFKTLQDGTYEIEFRFEDVHGNVAIEKRNVTCVYSKLEGETDN</sequence>
<reference evidence="3" key="1">
    <citation type="journal article" date="2019" name="Int. J. Syst. Evol. Microbiol.">
        <title>The Global Catalogue of Microorganisms (GCM) 10K type strain sequencing project: providing services to taxonomists for standard genome sequencing and annotation.</title>
        <authorList>
            <consortium name="The Broad Institute Genomics Platform"/>
            <consortium name="The Broad Institute Genome Sequencing Center for Infectious Disease"/>
            <person name="Wu L."/>
            <person name="Ma J."/>
        </authorList>
    </citation>
    <scope>NUCLEOTIDE SEQUENCE [LARGE SCALE GENOMIC DNA]</scope>
    <source>
        <strain evidence="3">KCTC 42398</strain>
    </source>
</reference>
<accession>A0ABW5TCU9</accession>
<evidence type="ECO:0000313" key="2">
    <source>
        <dbReference type="EMBL" id="MFD2726689.1"/>
    </source>
</evidence>